<comment type="catalytic activity">
    <reaction evidence="5">
        <text>(6S)-5-formyl-5,6,7,8-tetrahydrofolate + ATP = (6R)-5,10-methenyltetrahydrofolate + ADP + phosphate</text>
        <dbReference type="Rhea" id="RHEA:10488"/>
        <dbReference type="ChEBI" id="CHEBI:30616"/>
        <dbReference type="ChEBI" id="CHEBI:43474"/>
        <dbReference type="ChEBI" id="CHEBI:57455"/>
        <dbReference type="ChEBI" id="CHEBI:57457"/>
        <dbReference type="ChEBI" id="CHEBI:456216"/>
        <dbReference type="EC" id="6.3.3.2"/>
    </reaction>
</comment>
<dbReference type="Proteomes" id="UP000030700">
    <property type="component" value="Unassembled WGS sequence"/>
</dbReference>
<feature type="binding site" evidence="4">
    <location>
        <begin position="4"/>
        <end position="8"/>
    </location>
    <ligand>
        <name>ATP</name>
        <dbReference type="ChEBI" id="CHEBI:30616"/>
    </ligand>
</feature>
<protein>
    <recommendedName>
        <fullName evidence="5">5-formyltetrahydrofolate cyclo-ligase</fullName>
        <ecNumber evidence="5">6.3.3.2</ecNumber>
    </recommendedName>
</protein>
<reference evidence="6" key="1">
    <citation type="journal article" date="2015" name="PeerJ">
        <title>First genomic representation of candidate bacterial phylum KSB3 points to enhanced environmental sensing as a trigger of wastewater bulking.</title>
        <authorList>
            <person name="Sekiguchi Y."/>
            <person name="Ohashi A."/>
            <person name="Parks D.H."/>
            <person name="Yamauchi T."/>
            <person name="Tyson G.W."/>
            <person name="Hugenholtz P."/>
        </authorList>
    </citation>
    <scope>NUCLEOTIDE SEQUENCE [LARGE SCALE GENOMIC DNA]</scope>
</reference>
<dbReference type="HOGENOM" id="CLU_066245_2_2_0"/>
<keyword evidence="7" id="KW-1185">Reference proteome</keyword>
<evidence type="ECO:0000313" key="7">
    <source>
        <dbReference type="Proteomes" id="UP000030700"/>
    </source>
</evidence>
<dbReference type="EC" id="6.3.3.2" evidence="5"/>
<dbReference type="PANTHER" id="PTHR23407">
    <property type="entry name" value="ATPASE INHIBITOR/5-FORMYLTETRAHYDROFOLATE CYCLO-LIGASE"/>
    <property type="match status" value="1"/>
</dbReference>
<dbReference type="GO" id="GO:0009396">
    <property type="term" value="P:folic acid-containing compound biosynthetic process"/>
    <property type="evidence" value="ECO:0007669"/>
    <property type="project" value="TreeGrafter"/>
</dbReference>
<gene>
    <name evidence="6" type="ORF">U14_05354</name>
</gene>
<keyword evidence="6" id="KW-0436">Ligase</keyword>
<sequence length="203" mass="22992">MKEKSALRRQIKSMLRQFAPETLREKSERVTQRLMNSSAWRDAEVLLGFCSLPDEVDTTALLIAALHAGKTVAIPRIVAHELAFHLLPEIDAHYVINAFGIREPAPDWPLFRPEAHHDRSMLVLTPGLAFDRCCYRLGRGKGFYDRFLSHIRSNSSIQATTVGICVAEQLIERVPADQHDLPVDLVIAEHEVFSRIANQALFR</sequence>
<comment type="cofactor">
    <cofactor evidence="5">
        <name>Mg(2+)</name>
        <dbReference type="ChEBI" id="CHEBI:18420"/>
    </cofactor>
</comment>
<dbReference type="GO" id="GO:0030272">
    <property type="term" value="F:5-formyltetrahydrofolate cyclo-ligase activity"/>
    <property type="evidence" value="ECO:0007669"/>
    <property type="project" value="UniProtKB-EC"/>
</dbReference>
<feature type="binding site" evidence="4">
    <location>
        <position position="55"/>
    </location>
    <ligand>
        <name>substrate</name>
    </ligand>
</feature>
<keyword evidence="2 4" id="KW-0547">Nucleotide-binding</keyword>
<proteinExistence type="inferred from homology"/>
<dbReference type="GO" id="GO:0046872">
    <property type="term" value="F:metal ion binding"/>
    <property type="evidence" value="ECO:0007669"/>
    <property type="project" value="UniProtKB-KW"/>
</dbReference>
<evidence type="ECO:0000256" key="3">
    <source>
        <dbReference type="ARBA" id="ARBA00022840"/>
    </source>
</evidence>
<dbReference type="AlphaFoldDB" id="A0A081BRP6"/>
<comment type="similarity">
    <text evidence="1 5">Belongs to the 5-formyltetrahydrofolate cyclo-ligase family.</text>
</comment>
<evidence type="ECO:0000256" key="1">
    <source>
        <dbReference type="ARBA" id="ARBA00010638"/>
    </source>
</evidence>
<dbReference type="InterPro" id="IPR024185">
    <property type="entry name" value="FTHF_cligase-like_sf"/>
</dbReference>
<dbReference type="InterPro" id="IPR002698">
    <property type="entry name" value="FTHF_cligase"/>
</dbReference>
<dbReference type="PANTHER" id="PTHR23407:SF1">
    <property type="entry name" value="5-FORMYLTETRAHYDROFOLATE CYCLO-LIGASE"/>
    <property type="match status" value="1"/>
</dbReference>
<accession>A0A081BRP6</accession>
<dbReference type="SUPFAM" id="SSF100950">
    <property type="entry name" value="NagB/RpiA/CoA transferase-like"/>
    <property type="match status" value="1"/>
</dbReference>
<dbReference type="InterPro" id="IPR037171">
    <property type="entry name" value="NagB/RpiA_transferase-like"/>
</dbReference>
<organism evidence="6">
    <name type="scientific">Candidatus Moduliflexus flocculans</name>
    <dbReference type="NCBI Taxonomy" id="1499966"/>
    <lineage>
        <taxon>Bacteria</taxon>
        <taxon>Candidatus Moduliflexota</taxon>
        <taxon>Candidatus Moduliflexia</taxon>
        <taxon>Candidatus Moduliflexales</taxon>
        <taxon>Candidatus Moduliflexaceae</taxon>
    </lineage>
</organism>
<feature type="binding site" evidence="4">
    <location>
        <begin position="136"/>
        <end position="144"/>
    </location>
    <ligand>
        <name>ATP</name>
        <dbReference type="ChEBI" id="CHEBI:30616"/>
    </ligand>
</feature>
<dbReference type="NCBIfam" id="TIGR02727">
    <property type="entry name" value="MTHFS_bact"/>
    <property type="match status" value="1"/>
</dbReference>
<dbReference type="GO" id="GO:0005524">
    <property type="term" value="F:ATP binding"/>
    <property type="evidence" value="ECO:0007669"/>
    <property type="project" value="UniProtKB-KW"/>
</dbReference>
<name>A0A081BRP6_9BACT</name>
<keyword evidence="5" id="KW-0460">Magnesium</keyword>
<keyword evidence="3 4" id="KW-0067">ATP-binding</keyword>
<keyword evidence="5" id="KW-0479">Metal-binding</keyword>
<dbReference type="GO" id="GO:0035999">
    <property type="term" value="P:tetrahydrofolate interconversion"/>
    <property type="evidence" value="ECO:0007669"/>
    <property type="project" value="TreeGrafter"/>
</dbReference>
<evidence type="ECO:0000256" key="2">
    <source>
        <dbReference type="ARBA" id="ARBA00022741"/>
    </source>
</evidence>
<evidence type="ECO:0000256" key="5">
    <source>
        <dbReference type="RuleBase" id="RU361279"/>
    </source>
</evidence>
<dbReference type="Pfam" id="PF01812">
    <property type="entry name" value="5-FTHF_cyc-lig"/>
    <property type="match status" value="1"/>
</dbReference>
<evidence type="ECO:0000313" key="6">
    <source>
        <dbReference type="EMBL" id="GAK54077.1"/>
    </source>
</evidence>
<dbReference type="EMBL" id="DF820460">
    <property type="protein sequence ID" value="GAK54077.1"/>
    <property type="molecule type" value="Genomic_DNA"/>
</dbReference>
<dbReference type="Gene3D" id="3.40.50.10420">
    <property type="entry name" value="NagB/RpiA/CoA transferase-like"/>
    <property type="match status" value="1"/>
</dbReference>
<dbReference type="PIRSF" id="PIRSF006806">
    <property type="entry name" value="FTHF_cligase"/>
    <property type="match status" value="1"/>
</dbReference>
<dbReference type="STRING" id="1499966.U14_05354"/>
<evidence type="ECO:0000256" key="4">
    <source>
        <dbReference type="PIRSR" id="PIRSR006806-1"/>
    </source>
</evidence>